<gene>
    <name evidence="8" type="ORF">NCTC12858_00739</name>
</gene>
<proteinExistence type="inferred from homology"/>
<dbReference type="PROSITE" id="PS00673">
    <property type="entry name" value="V8_SER"/>
    <property type="match status" value="1"/>
</dbReference>
<dbReference type="PANTHER" id="PTHR38469:SF1">
    <property type="entry name" value="PERIPLASMIC PEPTIDASE SUBFAMILY S1B"/>
    <property type="match status" value="1"/>
</dbReference>
<evidence type="ECO:0000256" key="6">
    <source>
        <dbReference type="ARBA" id="ARBA00022825"/>
    </source>
</evidence>
<dbReference type="InterPro" id="IPR043504">
    <property type="entry name" value="Peptidase_S1_PA_chymotrypsin"/>
</dbReference>
<dbReference type="GO" id="GO:0043171">
    <property type="term" value="P:peptide catabolic process"/>
    <property type="evidence" value="ECO:0007669"/>
    <property type="project" value="UniProtKB-ARBA"/>
</dbReference>
<dbReference type="Gene3D" id="2.40.10.10">
    <property type="entry name" value="Trypsin-like serine proteases"/>
    <property type="match status" value="1"/>
</dbReference>
<sequence length="718" mass="82111">MKKRFLPLALSFVVSLSAFADGGMWLMQQMQAKYQAMKARGLELEAYDLYNPDGSSLKDAVIMFDNGCTGAVVSDQGLLLTNHHCGYDQIQSHSSIEHNYLKDGFWAMTQAEELPNPGLEVLFIDQITDVTTEVKKELAKIKDPNSMDYLSPRYLSTLVPGIVGKKAMKEQGVKYLIKAFYGGNQYLMFKQLVYRDIRLVGAPPSSIGKFGEDTDNWAWPRHSGDFSIFRIYADKDGRPADYSPKNIPLKPKRYFRISTKGITEGDYAMIMGFPGTTYHFFTPAEVEEWGTLDNDIRIRMRNIRQEVMLKAMLADPQIKIMYAAKYASSQNGYKRAQGANWAITKRNLKSIKEAQTKQLLDWAEQQREPSYAQAVRDIERIVSERADLRTRQKYLEETALMGIEATKCRLDQKVIDDLRDKGKKPAEAMEEVKKLFEKFHNKDYSPELDAAIAKAMLNEYVQRIAYDKWPVALKEISDKYGNSVDRYVNEMFSGSIFADRAKFQKAMLLSPRELADLLEADPILRYAASVRQEYDNVKKQLAPYDAPLSRAQEIYIAGMKKMMPQDQIWPDANLTLRFTFGQMKGYYPKDNVYYGPQTTLLGVMEKEDPNNWEYNVSDKLKQLYANKDFGQYAMSDGRMPVNFCATTHTTGGNSGSPVFNSKGELIGLNFDRNWEGVGGDIEYLPEYQRSIICDIRYLLFVIDKYAGCKRLISEMDLQ</sequence>
<feature type="signal peptide" evidence="7">
    <location>
        <begin position="1"/>
        <end position="20"/>
    </location>
</feature>
<evidence type="ECO:0000313" key="9">
    <source>
        <dbReference type="Proteomes" id="UP000249300"/>
    </source>
</evidence>
<protein>
    <submittedName>
        <fullName evidence="8">V8-like Glu-specific endopeptidase</fullName>
    </submittedName>
</protein>
<keyword evidence="9" id="KW-1185">Reference proteome</keyword>
<evidence type="ECO:0000256" key="3">
    <source>
        <dbReference type="ARBA" id="ARBA00022670"/>
    </source>
</evidence>
<keyword evidence="4 7" id="KW-0732">Signal</keyword>
<dbReference type="InterPro" id="IPR009003">
    <property type="entry name" value="Peptidase_S1_PA"/>
</dbReference>
<evidence type="ECO:0000256" key="1">
    <source>
        <dbReference type="ARBA" id="ARBA00010491"/>
    </source>
</evidence>
<keyword evidence="6" id="KW-0720">Serine protease</keyword>
<dbReference type="Proteomes" id="UP000249300">
    <property type="component" value="Chromosome 1"/>
</dbReference>
<keyword evidence="5" id="KW-0378">Hydrolase</keyword>
<evidence type="ECO:0000256" key="2">
    <source>
        <dbReference type="ARBA" id="ARBA00022438"/>
    </source>
</evidence>
<dbReference type="Pfam" id="PF10459">
    <property type="entry name" value="Peptidase_S46"/>
    <property type="match status" value="1"/>
</dbReference>
<evidence type="ECO:0000313" key="8">
    <source>
        <dbReference type="EMBL" id="SQH72904.1"/>
    </source>
</evidence>
<reference evidence="8 9" key="1">
    <citation type="submission" date="2018-06" db="EMBL/GenBank/DDBJ databases">
        <authorList>
            <consortium name="Pathogen Informatics"/>
            <person name="Doyle S."/>
        </authorList>
    </citation>
    <scope>NUCLEOTIDE SEQUENCE [LARGE SCALE GENOMIC DNA]</scope>
    <source>
        <strain evidence="8 9">NCTC12858</strain>
    </source>
</reference>
<feature type="chain" id="PRO_5016171633" evidence="7">
    <location>
        <begin position="21"/>
        <end position="718"/>
    </location>
</feature>
<dbReference type="RefSeq" id="WP_023941265.1">
    <property type="nucleotide sequence ID" value="NZ_LS483447.1"/>
</dbReference>
<dbReference type="GO" id="GO:0070009">
    <property type="term" value="F:serine-type aminopeptidase activity"/>
    <property type="evidence" value="ECO:0007669"/>
    <property type="project" value="InterPro"/>
</dbReference>
<dbReference type="GO" id="GO:0008239">
    <property type="term" value="F:dipeptidyl-peptidase activity"/>
    <property type="evidence" value="ECO:0007669"/>
    <property type="project" value="InterPro"/>
</dbReference>
<dbReference type="GO" id="GO:0006508">
    <property type="term" value="P:proteolysis"/>
    <property type="evidence" value="ECO:0007669"/>
    <property type="project" value="UniProtKB-KW"/>
</dbReference>
<dbReference type="EMBL" id="LS483447">
    <property type="protein sequence ID" value="SQH72904.1"/>
    <property type="molecule type" value="Genomic_DNA"/>
</dbReference>
<dbReference type="SUPFAM" id="SSF50494">
    <property type="entry name" value="Trypsin-like serine proteases"/>
    <property type="match status" value="1"/>
</dbReference>
<dbReference type="InterPro" id="IPR019500">
    <property type="entry name" value="Pep_S46"/>
</dbReference>
<keyword evidence="2" id="KW-0031">Aminopeptidase</keyword>
<organism evidence="8 9">
    <name type="scientific">Porphyromonas crevioricanis</name>
    <dbReference type="NCBI Taxonomy" id="393921"/>
    <lineage>
        <taxon>Bacteria</taxon>
        <taxon>Pseudomonadati</taxon>
        <taxon>Bacteroidota</taxon>
        <taxon>Bacteroidia</taxon>
        <taxon>Bacteroidales</taxon>
        <taxon>Porphyromonadaceae</taxon>
        <taxon>Porphyromonas</taxon>
    </lineage>
</organism>
<dbReference type="AlphaFoldDB" id="A0A2X4PGC2"/>
<keyword evidence="3" id="KW-0645">Protease</keyword>
<comment type="similarity">
    <text evidence="1">Belongs to the peptidase S46 family.</text>
</comment>
<dbReference type="InterPro" id="IPR000126">
    <property type="entry name" value="V8_ser_AS"/>
</dbReference>
<evidence type="ECO:0000256" key="5">
    <source>
        <dbReference type="ARBA" id="ARBA00022801"/>
    </source>
</evidence>
<accession>A0A2X4PGC2</accession>
<evidence type="ECO:0000256" key="4">
    <source>
        <dbReference type="ARBA" id="ARBA00022729"/>
    </source>
</evidence>
<evidence type="ECO:0000256" key="7">
    <source>
        <dbReference type="SAM" id="SignalP"/>
    </source>
</evidence>
<name>A0A2X4PGC2_9PORP</name>
<dbReference type="KEGG" id="pcre:NCTC12858_00739"/>
<dbReference type="PANTHER" id="PTHR38469">
    <property type="entry name" value="PERIPLASMIC PEPTIDASE SUBFAMILY S1B"/>
    <property type="match status" value="1"/>
</dbReference>